<dbReference type="STRING" id="1423724.FC32_GL001726"/>
<evidence type="ECO:0000256" key="2">
    <source>
        <dbReference type="ARBA" id="ARBA00022989"/>
    </source>
</evidence>
<evidence type="ECO:0000313" key="5">
    <source>
        <dbReference type="Proteomes" id="UP000051324"/>
    </source>
</evidence>
<feature type="transmembrane region" description="Helical" evidence="3">
    <location>
        <begin position="100"/>
        <end position="117"/>
    </location>
</feature>
<keyword evidence="2 3" id="KW-1133">Transmembrane helix</keyword>
<reference evidence="4 5" key="1">
    <citation type="journal article" date="2015" name="Genome Announc.">
        <title>Expanding the biotechnology potential of lactobacilli through comparative genomics of 213 strains and associated genera.</title>
        <authorList>
            <person name="Sun Z."/>
            <person name="Harris H.M."/>
            <person name="McCann A."/>
            <person name="Guo C."/>
            <person name="Argimon S."/>
            <person name="Zhang W."/>
            <person name="Yang X."/>
            <person name="Jeffery I.B."/>
            <person name="Cooney J.C."/>
            <person name="Kagawa T.F."/>
            <person name="Liu W."/>
            <person name="Song Y."/>
            <person name="Salvetti E."/>
            <person name="Wrobel A."/>
            <person name="Rasinkangas P."/>
            <person name="Parkhill J."/>
            <person name="Rea M.C."/>
            <person name="O'Sullivan O."/>
            <person name="Ritari J."/>
            <person name="Douillard F.P."/>
            <person name="Paul Ross R."/>
            <person name="Yang R."/>
            <person name="Briner A.E."/>
            <person name="Felis G.E."/>
            <person name="de Vos W.M."/>
            <person name="Barrangou R."/>
            <person name="Klaenhammer T.R."/>
            <person name="Caufield P.W."/>
            <person name="Cui Y."/>
            <person name="Zhang H."/>
            <person name="O'Toole P.W."/>
        </authorList>
    </citation>
    <scope>NUCLEOTIDE SEQUENCE [LARGE SCALE GENOMIC DNA]</scope>
    <source>
        <strain evidence="4 5">DSM 16634</strain>
    </source>
</reference>
<dbReference type="Proteomes" id="UP000051324">
    <property type="component" value="Unassembled WGS sequence"/>
</dbReference>
<gene>
    <name evidence="4" type="ORF">FC32_GL001726</name>
</gene>
<feature type="transmembrane region" description="Helical" evidence="3">
    <location>
        <begin position="6"/>
        <end position="29"/>
    </location>
</feature>
<evidence type="ECO:0000256" key="1">
    <source>
        <dbReference type="ARBA" id="ARBA00022692"/>
    </source>
</evidence>
<feature type="transmembrane region" description="Helical" evidence="3">
    <location>
        <begin position="123"/>
        <end position="149"/>
    </location>
</feature>
<name>A0A0R1U1Q3_9LACO</name>
<evidence type="ECO:0000256" key="3">
    <source>
        <dbReference type="SAM" id="Phobius"/>
    </source>
</evidence>
<dbReference type="InterPro" id="IPR009825">
    <property type="entry name" value="ECF_substrate-spec-like"/>
</dbReference>
<protein>
    <submittedName>
        <fullName evidence="4">Integral membrane protein</fullName>
    </submittedName>
</protein>
<dbReference type="RefSeq" id="WP_025087008.1">
    <property type="nucleotide sequence ID" value="NZ_AZFT01000004.1"/>
</dbReference>
<proteinExistence type="predicted"/>
<dbReference type="PATRIC" id="fig|1423724.4.peg.1798"/>
<sequence length="157" mass="16606">MKLKQLVTLALIVAVNVVIARVFLIPLAFTHGNINLSDAGIFLAALLYGARSGALVGGLSGFLLDLISGYPQYMLYSLVIHAAQGGIVGKVAQASLRSKLLAYIFGLIVLVWGYFVADSLLYGIQAGLLGIMTNMIQGAVGGAVGFFLAEKLKTIRY</sequence>
<accession>A0A0R1U1Q3</accession>
<keyword evidence="1 3" id="KW-0812">Transmembrane</keyword>
<dbReference type="OrthoDB" id="411368at2"/>
<keyword evidence="5" id="KW-1185">Reference proteome</keyword>
<comment type="caution">
    <text evidence="4">The sequence shown here is derived from an EMBL/GenBank/DDBJ whole genome shotgun (WGS) entry which is preliminary data.</text>
</comment>
<dbReference type="PANTHER" id="PTHR37815">
    <property type="entry name" value="UPF0397 PROTEIN BC_2624-RELATED"/>
    <property type="match status" value="1"/>
</dbReference>
<dbReference type="eggNOG" id="COG4720">
    <property type="taxonomic scope" value="Bacteria"/>
</dbReference>
<organism evidence="4 5">
    <name type="scientific">Ligilactobacillus apodemi DSM 16634 = JCM 16172</name>
    <dbReference type="NCBI Taxonomy" id="1423724"/>
    <lineage>
        <taxon>Bacteria</taxon>
        <taxon>Bacillati</taxon>
        <taxon>Bacillota</taxon>
        <taxon>Bacilli</taxon>
        <taxon>Lactobacillales</taxon>
        <taxon>Lactobacillaceae</taxon>
        <taxon>Ligilactobacillus</taxon>
    </lineage>
</organism>
<dbReference type="AlphaFoldDB" id="A0A0R1U1Q3"/>
<evidence type="ECO:0000313" key="4">
    <source>
        <dbReference type="EMBL" id="KRL87303.1"/>
    </source>
</evidence>
<dbReference type="EMBL" id="AZFT01000004">
    <property type="protein sequence ID" value="KRL87303.1"/>
    <property type="molecule type" value="Genomic_DNA"/>
</dbReference>
<dbReference type="GO" id="GO:0016020">
    <property type="term" value="C:membrane"/>
    <property type="evidence" value="ECO:0007669"/>
    <property type="project" value="InterPro"/>
</dbReference>
<dbReference type="PANTHER" id="PTHR37815:SF3">
    <property type="entry name" value="UPF0397 PROTEIN SPR0429"/>
    <property type="match status" value="1"/>
</dbReference>
<feature type="transmembrane region" description="Helical" evidence="3">
    <location>
        <begin position="41"/>
        <end position="64"/>
    </location>
</feature>
<dbReference type="Gene3D" id="1.10.1760.20">
    <property type="match status" value="1"/>
</dbReference>
<keyword evidence="3" id="KW-0472">Membrane</keyword>
<dbReference type="Pfam" id="PF07155">
    <property type="entry name" value="ECF-ribofla_trS"/>
    <property type="match status" value="1"/>
</dbReference>